<gene>
    <name evidence="1" type="ORF">RDB_LOCUS36836</name>
</gene>
<accession>A0A8H2XT50</accession>
<evidence type="ECO:0000313" key="2">
    <source>
        <dbReference type="Proteomes" id="UP000663888"/>
    </source>
</evidence>
<evidence type="ECO:0000313" key="1">
    <source>
        <dbReference type="EMBL" id="CAE6432239.1"/>
    </source>
</evidence>
<evidence type="ECO:0008006" key="3">
    <source>
        <dbReference type="Google" id="ProtNLM"/>
    </source>
</evidence>
<protein>
    <recommendedName>
        <fullName evidence="3">F-box domain-containing protein</fullName>
    </recommendedName>
</protein>
<organism evidence="1 2">
    <name type="scientific">Rhizoctonia solani</name>
    <dbReference type="NCBI Taxonomy" id="456999"/>
    <lineage>
        <taxon>Eukaryota</taxon>
        <taxon>Fungi</taxon>
        <taxon>Dikarya</taxon>
        <taxon>Basidiomycota</taxon>
        <taxon>Agaricomycotina</taxon>
        <taxon>Agaricomycetes</taxon>
        <taxon>Cantharellales</taxon>
        <taxon>Ceratobasidiaceae</taxon>
        <taxon>Rhizoctonia</taxon>
    </lineage>
</organism>
<reference evidence="1" key="1">
    <citation type="submission" date="2021-01" db="EMBL/GenBank/DDBJ databases">
        <authorList>
            <person name="Kaushik A."/>
        </authorList>
    </citation>
    <scope>NUCLEOTIDE SEQUENCE</scope>
    <source>
        <strain evidence="1">AG4-R118</strain>
    </source>
</reference>
<sequence length="735" mass="84165">MIAVHLTSLPPRQEQTASRILRLLMRRTTRQAKPTTLALASKEQSEIDLGYIGALTSSDEEADTYVPPRKRKCTTINNISSYKNGPREGLGTMPVEILTEVGTALCLKFVSRMYSVANSIHHAALSQVMRYLCPLDLLYLARTSKSLRTILMYRSSEPIWFRAARNLPFYFPTKPLSYFSMPSMISMIYTRVCTGCGSQTRVNKKCYPLLQIRLCADCQPKELILHCLAPVYLQGIIRSSWVDTVPNGDNSMRAGAYSLRWEVEYLEKRLLAVILHEKNIVRVVNQFTEEAKTVSLMINFLDLEREKEKRRLISSFELGIFECLKGLGWDSDSVEFSSSGREWKKLTKQPKMLTGRIWKNLYPKLQDILLADRPKRAKQIVEVRSHLLVDLWNLKFEELMTSVSIQFRHSYVNTSRRQLMRLVPPTREAITWTCVERYDLSGWFKNGQMGSLGEYWEEIRLLTETWQLAVEELLANRLRRDDSLVPDSISSTSTLIISGQPVSEDLDLLLRADSIFQFEDGVTPRHFPNAFLEIEQYATAALGTDLVTSSSAIKQVRPFGCARRIARSLLQCLGQPDATHLSMDAYGERFVCGRCPCLDLDLEIYSWTGLLEHYIEAQGPTSEVDNMDSELQVIYSGYHKLDDFSFLAPEFYAPVHILSLEDKLGYTDLNIPRGTMPWCNIKYACLACNLRNTLNLSDMLTHLQVFHGIDNPEIHQDYEDYDVYTQQSLEITLAF</sequence>
<dbReference type="EMBL" id="CAJMWX010000816">
    <property type="protein sequence ID" value="CAE6432239.1"/>
    <property type="molecule type" value="Genomic_DNA"/>
</dbReference>
<proteinExistence type="predicted"/>
<comment type="caution">
    <text evidence="1">The sequence shown here is derived from an EMBL/GenBank/DDBJ whole genome shotgun (WGS) entry which is preliminary data.</text>
</comment>
<dbReference type="AlphaFoldDB" id="A0A8H2XT50"/>
<dbReference type="Proteomes" id="UP000663888">
    <property type="component" value="Unassembled WGS sequence"/>
</dbReference>
<name>A0A8H2XT50_9AGAM</name>